<accession>A0A7I7MDU0</accession>
<protein>
    <submittedName>
        <fullName evidence="1">Uncharacterized protein</fullName>
    </submittedName>
</protein>
<organism evidence="1 2">
    <name type="scientific">Mycolicibacterium psychrotolerans</name>
    <dbReference type="NCBI Taxonomy" id="216929"/>
    <lineage>
        <taxon>Bacteria</taxon>
        <taxon>Bacillati</taxon>
        <taxon>Actinomycetota</taxon>
        <taxon>Actinomycetes</taxon>
        <taxon>Mycobacteriales</taxon>
        <taxon>Mycobacteriaceae</taxon>
        <taxon>Mycolicibacterium</taxon>
    </lineage>
</organism>
<reference evidence="1 2" key="1">
    <citation type="journal article" date="2019" name="Emerg. Microbes Infect.">
        <title>Comprehensive subspecies identification of 175 nontuberculous mycobacteria species based on 7547 genomic profiles.</title>
        <authorList>
            <person name="Matsumoto Y."/>
            <person name="Kinjo T."/>
            <person name="Motooka D."/>
            <person name="Nabeya D."/>
            <person name="Jung N."/>
            <person name="Uechi K."/>
            <person name="Horii T."/>
            <person name="Iida T."/>
            <person name="Fujita J."/>
            <person name="Nakamura S."/>
        </authorList>
    </citation>
    <scope>NUCLEOTIDE SEQUENCE [LARGE SCALE GENOMIC DNA]</scope>
    <source>
        <strain evidence="1 2">JCM 13323</strain>
    </source>
</reference>
<dbReference type="KEGG" id="mpsc:MPSYJ_37960"/>
<gene>
    <name evidence="1" type="ORF">MPSYJ_37960</name>
</gene>
<dbReference type="EMBL" id="AP022574">
    <property type="protein sequence ID" value="BBX70335.1"/>
    <property type="molecule type" value="Genomic_DNA"/>
</dbReference>
<proteinExistence type="predicted"/>
<sequence>MFWIAPIQTPSMPVRTSPKYFQVSESGPSGAAVVSELAITVDRIASRYGLTTTVVYGSGESPVGCYAHSIPPPHRCDLPV</sequence>
<evidence type="ECO:0000313" key="1">
    <source>
        <dbReference type="EMBL" id="BBX70335.1"/>
    </source>
</evidence>
<evidence type="ECO:0000313" key="2">
    <source>
        <dbReference type="Proteomes" id="UP000466514"/>
    </source>
</evidence>
<dbReference type="AlphaFoldDB" id="A0A7I7MDU0"/>
<keyword evidence="2" id="KW-1185">Reference proteome</keyword>
<dbReference type="Proteomes" id="UP000466514">
    <property type="component" value="Chromosome"/>
</dbReference>
<name>A0A7I7MDU0_9MYCO</name>